<keyword evidence="4 10" id="KW-1133">Transmembrane helix</keyword>
<comment type="subcellular location">
    <subcellularLocation>
        <location evidence="1 10">Cell membrane</location>
        <topology evidence="1 10">Multi-pass membrane protein</topology>
    </subcellularLocation>
</comment>
<feature type="binding site" evidence="10">
    <location>
        <position position="77"/>
    </location>
    <ligand>
        <name>Na(+)</name>
        <dbReference type="ChEBI" id="CHEBI:29101"/>
        <note>structural</note>
    </ligand>
</feature>
<dbReference type="GO" id="GO:0005886">
    <property type="term" value="C:plasma membrane"/>
    <property type="evidence" value="ECO:0007669"/>
    <property type="project" value="UniProtKB-SubCell"/>
</dbReference>
<comment type="catalytic activity">
    <reaction evidence="8">
        <text>fluoride(in) = fluoride(out)</text>
        <dbReference type="Rhea" id="RHEA:76159"/>
        <dbReference type="ChEBI" id="CHEBI:17051"/>
    </reaction>
    <physiologicalReaction direction="left-to-right" evidence="8">
        <dbReference type="Rhea" id="RHEA:76160"/>
    </physiologicalReaction>
</comment>
<dbReference type="Pfam" id="PF02537">
    <property type="entry name" value="CRCB"/>
    <property type="match status" value="1"/>
</dbReference>
<keyword evidence="5 10" id="KW-0472">Membrane</keyword>
<evidence type="ECO:0000256" key="7">
    <source>
        <dbReference type="ARBA" id="ARBA00035120"/>
    </source>
</evidence>
<name>A0A939MPL1_9MICO</name>
<protein>
    <recommendedName>
        <fullName evidence="10">Fluoride-specific ion channel FluC</fullName>
    </recommendedName>
</protein>
<feature type="transmembrane region" description="Helical" evidence="10">
    <location>
        <begin position="69"/>
        <end position="90"/>
    </location>
</feature>
<evidence type="ECO:0000256" key="10">
    <source>
        <dbReference type="HAMAP-Rule" id="MF_00454"/>
    </source>
</evidence>
<keyword evidence="10" id="KW-0479">Metal-binding</keyword>
<keyword evidence="12" id="KW-1185">Reference proteome</keyword>
<evidence type="ECO:0000313" key="11">
    <source>
        <dbReference type="EMBL" id="MBO1902612.1"/>
    </source>
</evidence>
<keyword evidence="10" id="KW-0915">Sodium</keyword>
<feature type="transmembrane region" description="Helical" evidence="10">
    <location>
        <begin position="37"/>
        <end position="57"/>
    </location>
</feature>
<keyword evidence="3 10" id="KW-0812">Transmembrane</keyword>
<evidence type="ECO:0000256" key="2">
    <source>
        <dbReference type="ARBA" id="ARBA00022475"/>
    </source>
</evidence>
<reference evidence="11" key="1">
    <citation type="submission" date="2021-03" db="EMBL/GenBank/DDBJ databases">
        <title>Leucobacter chromiisoli sp. nov., isolated from chromium-containing soil of chemical plant.</title>
        <authorList>
            <person name="Xu Z."/>
        </authorList>
    </citation>
    <scope>NUCLEOTIDE SEQUENCE</scope>
    <source>
        <strain evidence="11">S27</strain>
    </source>
</reference>
<evidence type="ECO:0000256" key="3">
    <source>
        <dbReference type="ARBA" id="ARBA00022692"/>
    </source>
</evidence>
<keyword evidence="2 10" id="KW-1003">Cell membrane</keyword>
<dbReference type="GO" id="GO:0140114">
    <property type="term" value="P:cellular detoxification of fluoride"/>
    <property type="evidence" value="ECO:0007669"/>
    <property type="project" value="UniProtKB-UniRule"/>
</dbReference>
<feature type="binding site" evidence="10">
    <location>
        <position position="80"/>
    </location>
    <ligand>
        <name>Na(+)</name>
        <dbReference type="ChEBI" id="CHEBI:29101"/>
        <note>structural</note>
    </ligand>
</feature>
<comment type="activity regulation">
    <text evidence="10">Na(+) is not transported, but it plays an essential structural role and its presence is essential for fluoride channel function.</text>
</comment>
<dbReference type="EMBL" id="JAGDYM010000013">
    <property type="protein sequence ID" value="MBO1902612.1"/>
    <property type="molecule type" value="Genomic_DNA"/>
</dbReference>
<dbReference type="InterPro" id="IPR003691">
    <property type="entry name" value="FluC"/>
</dbReference>
<dbReference type="GO" id="GO:0046872">
    <property type="term" value="F:metal ion binding"/>
    <property type="evidence" value="ECO:0007669"/>
    <property type="project" value="UniProtKB-KW"/>
</dbReference>
<dbReference type="HAMAP" id="MF_00454">
    <property type="entry name" value="FluC"/>
    <property type="match status" value="1"/>
</dbReference>
<comment type="similarity">
    <text evidence="7 10">Belongs to the fluoride channel Fluc/FEX (TC 1.A.43) family.</text>
</comment>
<dbReference type="AlphaFoldDB" id="A0A939MPL1"/>
<dbReference type="RefSeq" id="WP_208098369.1">
    <property type="nucleotide sequence ID" value="NZ_JAGDYM010000013.1"/>
</dbReference>
<accession>A0A939MPL1</accession>
<gene>
    <name evidence="10" type="primary">fluC</name>
    <name evidence="10" type="synonym">crcB</name>
    <name evidence="11" type="ORF">J4H92_11700</name>
</gene>
<keyword evidence="10" id="KW-0813">Transport</keyword>
<evidence type="ECO:0000256" key="1">
    <source>
        <dbReference type="ARBA" id="ARBA00004651"/>
    </source>
</evidence>
<keyword evidence="6 10" id="KW-0407">Ion channel</keyword>
<sequence>MRVLLGCLLVFCGGAIGTGLRAALGLVGPGAGSGGAAAMLLAINLCGAFALGLLGSAPTSSPRHERLRLFLGTGLLGGFTSYSALILLALPQGGEWPSGLVLGAATIPLSIVAASVGLRAGRGLRDGESRGRAGGSR</sequence>
<keyword evidence="10" id="KW-0406">Ion transport</keyword>
<proteinExistence type="inferred from homology"/>
<dbReference type="GO" id="GO:0062054">
    <property type="term" value="F:fluoride channel activity"/>
    <property type="evidence" value="ECO:0007669"/>
    <property type="project" value="UniProtKB-UniRule"/>
</dbReference>
<comment type="function">
    <text evidence="9 10">Fluoride-specific ion channel. Important for reducing fluoride concentration in the cell, thus reducing its toxicity.</text>
</comment>
<evidence type="ECO:0000256" key="6">
    <source>
        <dbReference type="ARBA" id="ARBA00023303"/>
    </source>
</evidence>
<dbReference type="Proteomes" id="UP000664382">
    <property type="component" value="Unassembled WGS sequence"/>
</dbReference>
<evidence type="ECO:0000313" key="12">
    <source>
        <dbReference type="Proteomes" id="UP000664382"/>
    </source>
</evidence>
<evidence type="ECO:0000256" key="4">
    <source>
        <dbReference type="ARBA" id="ARBA00022989"/>
    </source>
</evidence>
<comment type="caution">
    <text evidence="11">The sequence shown here is derived from an EMBL/GenBank/DDBJ whole genome shotgun (WGS) entry which is preliminary data.</text>
</comment>
<evidence type="ECO:0000256" key="5">
    <source>
        <dbReference type="ARBA" id="ARBA00023136"/>
    </source>
</evidence>
<feature type="transmembrane region" description="Helical" evidence="10">
    <location>
        <begin position="96"/>
        <end position="118"/>
    </location>
</feature>
<evidence type="ECO:0000256" key="8">
    <source>
        <dbReference type="ARBA" id="ARBA00035585"/>
    </source>
</evidence>
<organism evidence="11 12">
    <name type="scientific">Leucobacter weissii</name>
    <dbReference type="NCBI Taxonomy" id="1983706"/>
    <lineage>
        <taxon>Bacteria</taxon>
        <taxon>Bacillati</taxon>
        <taxon>Actinomycetota</taxon>
        <taxon>Actinomycetes</taxon>
        <taxon>Micrococcales</taxon>
        <taxon>Microbacteriaceae</taxon>
        <taxon>Leucobacter</taxon>
    </lineage>
</organism>
<evidence type="ECO:0000256" key="9">
    <source>
        <dbReference type="ARBA" id="ARBA00049940"/>
    </source>
</evidence>